<evidence type="ECO:0000256" key="4">
    <source>
        <dbReference type="ARBA" id="ARBA00011726"/>
    </source>
</evidence>
<keyword evidence="6 10" id="KW-0805">Transcription regulation</keyword>
<proteinExistence type="inferred from homology"/>
<evidence type="ECO:0000259" key="11">
    <source>
        <dbReference type="PROSITE" id="PS51745"/>
    </source>
</evidence>
<evidence type="ECO:0000313" key="13">
    <source>
        <dbReference type="Proteomes" id="UP001412067"/>
    </source>
</evidence>
<dbReference type="InterPro" id="IPR033389">
    <property type="entry name" value="AUX/IAA_dom"/>
</dbReference>
<dbReference type="PROSITE" id="PS51745">
    <property type="entry name" value="PB1"/>
    <property type="match status" value="1"/>
</dbReference>
<comment type="subunit">
    <text evidence="4 10">Homodimers and heterodimers.</text>
</comment>
<keyword evidence="13" id="KW-1185">Reference proteome</keyword>
<reference evidence="12 13" key="1">
    <citation type="journal article" date="2022" name="Nat. Plants">
        <title>Genomes of leafy and leafless Platanthera orchids illuminate the evolution of mycoheterotrophy.</title>
        <authorList>
            <person name="Li M.H."/>
            <person name="Liu K.W."/>
            <person name="Li Z."/>
            <person name="Lu H.C."/>
            <person name="Ye Q.L."/>
            <person name="Zhang D."/>
            <person name="Wang J.Y."/>
            <person name="Li Y.F."/>
            <person name="Zhong Z.M."/>
            <person name="Liu X."/>
            <person name="Yu X."/>
            <person name="Liu D.K."/>
            <person name="Tu X.D."/>
            <person name="Liu B."/>
            <person name="Hao Y."/>
            <person name="Liao X.Y."/>
            <person name="Jiang Y.T."/>
            <person name="Sun W.H."/>
            <person name="Chen J."/>
            <person name="Chen Y.Q."/>
            <person name="Ai Y."/>
            <person name="Zhai J.W."/>
            <person name="Wu S.S."/>
            <person name="Zhou Z."/>
            <person name="Hsiao Y.Y."/>
            <person name="Wu W.L."/>
            <person name="Chen Y.Y."/>
            <person name="Lin Y.F."/>
            <person name="Hsu J.L."/>
            <person name="Li C.Y."/>
            <person name="Wang Z.W."/>
            <person name="Zhao X."/>
            <person name="Zhong W.Y."/>
            <person name="Ma X.K."/>
            <person name="Ma L."/>
            <person name="Huang J."/>
            <person name="Chen G.Z."/>
            <person name="Huang M.Z."/>
            <person name="Huang L."/>
            <person name="Peng D.H."/>
            <person name="Luo Y.B."/>
            <person name="Zou S.Q."/>
            <person name="Chen S.P."/>
            <person name="Lan S."/>
            <person name="Tsai W.C."/>
            <person name="Van de Peer Y."/>
            <person name="Liu Z.J."/>
        </authorList>
    </citation>
    <scope>NUCLEOTIDE SEQUENCE [LARGE SCALE GENOMIC DNA]</scope>
    <source>
        <tissue evidence="12">Flower</tissue>
    </source>
</reference>
<evidence type="ECO:0000256" key="7">
    <source>
        <dbReference type="ARBA" id="ARBA00023163"/>
    </source>
</evidence>
<feature type="domain" description="PB1" evidence="11">
    <location>
        <begin position="1"/>
        <end position="84"/>
    </location>
</feature>
<evidence type="ECO:0000256" key="5">
    <source>
        <dbReference type="ARBA" id="ARBA00022491"/>
    </source>
</evidence>
<evidence type="ECO:0000256" key="3">
    <source>
        <dbReference type="ARBA" id="ARBA00006728"/>
    </source>
</evidence>
<evidence type="ECO:0000256" key="6">
    <source>
        <dbReference type="ARBA" id="ARBA00023015"/>
    </source>
</evidence>
<comment type="similarity">
    <text evidence="3 10">Belongs to the Aux/IAA family.</text>
</comment>
<gene>
    <name evidence="12" type="primary">IAA4</name>
    <name evidence="12" type="ORF">KSP40_PGU016691</name>
</gene>
<evidence type="ECO:0000256" key="8">
    <source>
        <dbReference type="ARBA" id="ARBA00023242"/>
    </source>
</evidence>
<evidence type="ECO:0000256" key="1">
    <source>
        <dbReference type="ARBA" id="ARBA00002159"/>
    </source>
</evidence>
<keyword evidence="8 10" id="KW-0539">Nucleus</keyword>
<sequence>MEGVPIGRKLDLLIHDSYQSLIKALRFMFTTTIICPDDATQQPSTKAYVLTYEDNEGDWMMVGDVSWEFFLTTVRKLKITRVDKC</sequence>
<comment type="caution">
    <text evidence="12">The sequence shown here is derived from an EMBL/GenBank/DDBJ whole genome shotgun (WGS) entry which is preliminary data.</text>
</comment>
<dbReference type="InterPro" id="IPR003311">
    <property type="entry name" value="AUX_IAA"/>
</dbReference>
<keyword evidence="9 10" id="KW-0927">Auxin signaling pathway</keyword>
<evidence type="ECO:0000256" key="2">
    <source>
        <dbReference type="ARBA" id="ARBA00004123"/>
    </source>
</evidence>
<dbReference type="Proteomes" id="UP001412067">
    <property type="component" value="Unassembled WGS sequence"/>
</dbReference>
<name>A0ABR2LFY7_9ASPA</name>
<comment type="subcellular location">
    <subcellularLocation>
        <location evidence="2 10">Nucleus</location>
    </subcellularLocation>
</comment>
<dbReference type="Pfam" id="PF02309">
    <property type="entry name" value="AUX_IAA"/>
    <property type="match status" value="1"/>
</dbReference>
<evidence type="ECO:0000256" key="10">
    <source>
        <dbReference type="RuleBase" id="RU004549"/>
    </source>
</evidence>
<dbReference type="PANTHER" id="PTHR31734:SF94">
    <property type="entry name" value="AUXIN-RESPONSIVE PROTEIN IAA30"/>
    <property type="match status" value="1"/>
</dbReference>
<dbReference type="SUPFAM" id="SSF54277">
    <property type="entry name" value="CAD &amp; PB1 domains"/>
    <property type="match status" value="1"/>
</dbReference>
<keyword evidence="5 10" id="KW-0678">Repressor</keyword>
<evidence type="ECO:0000256" key="9">
    <source>
        <dbReference type="ARBA" id="ARBA00023294"/>
    </source>
</evidence>
<keyword evidence="7 10" id="KW-0804">Transcription</keyword>
<evidence type="ECO:0000313" key="12">
    <source>
        <dbReference type="EMBL" id="KAK8939961.1"/>
    </source>
</evidence>
<protein>
    <recommendedName>
        <fullName evidence="10">Auxin-responsive protein</fullName>
    </recommendedName>
</protein>
<dbReference type="EMBL" id="JBBWWR010000020">
    <property type="protein sequence ID" value="KAK8939961.1"/>
    <property type="molecule type" value="Genomic_DNA"/>
</dbReference>
<comment type="function">
    <text evidence="1 10">Aux/IAA proteins are short-lived transcriptional factors that function as repressors of early auxin response genes at low auxin concentrations.</text>
</comment>
<accession>A0ABR2LFY7</accession>
<dbReference type="InterPro" id="IPR053793">
    <property type="entry name" value="PB1-like"/>
</dbReference>
<dbReference type="Gene3D" id="3.10.20.90">
    <property type="entry name" value="Phosphatidylinositol 3-kinase Catalytic Subunit, Chain A, domain 1"/>
    <property type="match status" value="1"/>
</dbReference>
<organism evidence="12 13">
    <name type="scientific">Platanthera guangdongensis</name>
    <dbReference type="NCBI Taxonomy" id="2320717"/>
    <lineage>
        <taxon>Eukaryota</taxon>
        <taxon>Viridiplantae</taxon>
        <taxon>Streptophyta</taxon>
        <taxon>Embryophyta</taxon>
        <taxon>Tracheophyta</taxon>
        <taxon>Spermatophyta</taxon>
        <taxon>Magnoliopsida</taxon>
        <taxon>Liliopsida</taxon>
        <taxon>Asparagales</taxon>
        <taxon>Orchidaceae</taxon>
        <taxon>Orchidoideae</taxon>
        <taxon>Orchideae</taxon>
        <taxon>Orchidinae</taxon>
        <taxon>Platanthera</taxon>
    </lineage>
</organism>
<dbReference type="PANTHER" id="PTHR31734">
    <property type="entry name" value="AUXIN-RESPONSIVE PROTEIN IAA17"/>
    <property type="match status" value="1"/>
</dbReference>